<dbReference type="InterPro" id="IPR011990">
    <property type="entry name" value="TPR-like_helical_dom_sf"/>
</dbReference>
<feature type="repeat" description="TPR" evidence="1">
    <location>
        <begin position="344"/>
        <end position="377"/>
    </location>
</feature>
<evidence type="ECO:0000313" key="2">
    <source>
        <dbReference type="EMBL" id="SHE64530.1"/>
    </source>
</evidence>
<dbReference type="STRING" id="1297750.SAMN05444405_102235"/>
<feature type="repeat" description="TPR" evidence="1">
    <location>
        <begin position="378"/>
        <end position="411"/>
    </location>
</feature>
<organism evidence="2 3">
    <name type="scientific">Bacteroides luti</name>
    <dbReference type="NCBI Taxonomy" id="1297750"/>
    <lineage>
        <taxon>Bacteria</taxon>
        <taxon>Pseudomonadati</taxon>
        <taxon>Bacteroidota</taxon>
        <taxon>Bacteroidia</taxon>
        <taxon>Bacteroidales</taxon>
        <taxon>Bacteroidaceae</taxon>
        <taxon>Bacteroides</taxon>
    </lineage>
</organism>
<keyword evidence="1" id="KW-0802">TPR repeat</keyword>
<dbReference type="OrthoDB" id="9803982at2"/>
<dbReference type="InterPro" id="IPR019734">
    <property type="entry name" value="TPR_rpt"/>
</dbReference>
<feature type="repeat" description="TPR" evidence="1">
    <location>
        <begin position="204"/>
        <end position="237"/>
    </location>
</feature>
<evidence type="ECO:0000313" key="3">
    <source>
        <dbReference type="Proteomes" id="UP000184509"/>
    </source>
</evidence>
<keyword evidence="3" id="KW-1185">Reference proteome</keyword>
<dbReference type="AlphaFoldDB" id="A0A1M4V6J4"/>
<gene>
    <name evidence="2" type="ORF">SAMN05444405_102235</name>
</gene>
<dbReference type="SMART" id="SM00028">
    <property type="entry name" value="TPR"/>
    <property type="match status" value="9"/>
</dbReference>
<dbReference type="SUPFAM" id="SSF48452">
    <property type="entry name" value="TPR-like"/>
    <property type="match status" value="2"/>
</dbReference>
<proteinExistence type="predicted"/>
<accession>A0A1M4V6J4</accession>
<dbReference type="Pfam" id="PF13181">
    <property type="entry name" value="TPR_8"/>
    <property type="match status" value="3"/>
</dbReference>
<dbReference type="Pfam" id="PF13414">
    <property type="entry name" value="TPR_11"/>
    <property type="match status" value="1"/>
</dbReference>
<sequence>MRTFFPNFDENDEFRQTIDRYKEMRAGNKTYYFDADQLADIAEYFATVANYDIAFEAIDYALSIHPANTEVLVIKAHVLIELERLEEAKEIAYSIPENYDRDVKILKAKLFILEENIDEANILIQEVVSQEENNDLDNWLDIAYMYTDSDYDEEALPWYEKIHNSEPENFSFIFTLAECYAKCDQVEKGAALYNQLIDKDPYSILNWFELGRFYYSIEEYNKSLEAYEFALAIDTNHPGSILMTAHGYYQLKNYEKSREYYEKYDQIEPSMGMTIFFIGLCNYNLKEYEKAIINFNSVLDIENGFTPPKSDIYSHISLCYNGLKQLDKAIEYSDLAIQNDPSCFDPYLTKGRIYLINKENDKAQECFDEAIKLDPHDPTTFSEIGLVYLENKIFDLALKYFHKVELFSPEYENNYLNLAYAYGGLCNIENFNKYFTKAVEQDPNCVLAKLPSELAEDNPGLKQLIADVKKVIEGDQPNISNSDFN</sequence>
<dbReference type="Gene3D" id="1.25.40.10">
    <property type="entry name" value="Tetratricopeptide repeat domain"/>
    <property type="match status" value="3"/>
</dbReference>
<dbReference type="PANTHER" id="PTHR12558:SF13">
    <property type="entry name" value="CELL DIVISION CYCLE PROTEIN 27 HOMOLOG"/>
    <property type="match status" value="1"/>
</dbReference>
<dbReference type="PROSITE" id="PS50005">
    <property type="entry name" value="TPR"/>
    <property type="match status" value="3"/>
</dbReference>
<reference evidence="2 3" key="1">
    <citation type="submission" date="2016-11" db="EMBL/GenBank/DDBJ databases">
        <authorList>
            <person name="Jaros S."/>
            <person name="Januszkiewicz K."/>
            <person name="Wedrychowicz H."/>
        </authorList>
    </citation>
    <scope>NUCLEOTIDE SEQUENCE [LARGE SCALE GENOMIC DNA]</scope>
    <source>
        <strain evidence="2 3">DSM 26991</strain>
    </source>
</reference>
<dbReference type="PANTHER" id="PTHR12558">
    <property type="entry name" value="CELL DIVISION CYCLE 16,23,27"/>
    <property type="match status" value="1"/>
</dbReference>
<dbReference type="Proteomes" id="UP000184509">
    <property type="component" value="Unassembled WGS sequence"/>
</dbReference>
<protein>
    <submittedName>
        <fullName evidence="2">Tfp pilus assembly protein PilF</fullName>
    </submittedName>
</protein>
<dbReference type="EMBL" id="FQTV01000002">
    <property type="protein sequence ID" value="SHE64530.1"/>
    <property type="molecule type" value="Genomic_DNA"/>
</dbReference>
<dbReference type="RefSeq" id="WP_073399032.1">
    <property type="nucleotide sequence ID" value="NZ_FQTV01000002.1"/>
</dbReference>
<name>A0A1M4V6J4_9BACE</name>
<evidence type="ECO:0000256" key="1">
    <source>
        <dbReference type="PROSITE-ProRule" id="PRU00339"/>
    </source>
</evidence>